<dbReference type="Pfam" id="PF06985">
    <property type="entry name" value="HET"/>
    <property type="match status" value="2"/>
</dbReference>
<evidence type="ECO:0000259" key="1">
    <source>
        <dbReference type="Pfam" id="PF06985"/>
    </source>
</evidence>
<evidence type="ECO:0000313" key="3">
    <source>
        <dbReference type="Proteomes" id="UP001498398"/>
    </source>
</evidence>
<name>A0ABR1J1N4_9AGAR</name>
<comment type="caution">
    <text evidence="2">The sequence shown here is derived from an EMBL/GenBank/DDBJ whole genome shotgun (WGS) entry which is preliminary data.</text>
</comment>
<proteinExistence type="predicted"/>
<feature type="domain" description="Heterokaryon incompatibility" evidence="1">
    <location>
        <begin position="42"/>
        <end position="154"/>
    </location>
</feature>
<dbReference type="PANTHER" id="PTHR10622">
    <property type="entry name" value="HET DOMAIN-CONTAINING PROTEIN"/>
    <property type="match status" value="1"/>
</dbReference>
<dbReference type="InterPro" id="IPR010730">
    <property type="entry name" value="HET"/>
</dbReference>
<gene>
    <name evidence="2" type="ORF">VKT23_013978</name>
</gene>
<feature type="domain" description="Heterokaryon incompatibility" evidence="1">
    <location>
        <begin position="334"/>
        <end position="421"/>
    </location>
</feature>
<organism evidence="2 3">
    <name type="scientific">Marasmiellus scandens</name>
    <dbReference type="NCBI Taxonomy" id="2682957"/>
    <lineage>
        <taxon>Eukaryota</taxon>
        <taxon>Fungi</taxon>
        <taxon>Dikarya</taxon>
        <taxon>Basidiomycota</taxon>
        <taxon>Agaricomycotina</taxon>
        <taxon>Agaricomycetes</taxon>
        <taxon>Agaricomycetidae</taxon>
        <taxon>Agaricales</taxon>
        <taxon>Marasmiineae</taxon>
        <taxon>Omphalotaceae</taxon>
        <taxon>Marasmiellus</taxon>
    </lineage>
</organism>
<accession>A0ABR1J1N4</accession>
<dbReference type="PANTHER" id="PTHR10622:SF10">
    <property type="entry name" value="HET DOMAIN-CONTAINING PROTEIN"/>
    <property type="match status" value="1"/>
</dbReference>
<reference evidence="2 3" key="1">
    <citation type="submission" date="2024-01" db="EMBL/GenBank/DDBJ databases">
        <title>A draft genome for the cacao thread blight pathogen Marasmiellus scandens.</title>
        <authorList>
            <person name="Baruah I.K."/>
            <person name="Leung J."/>
            <person name="Bukari Y."/>
            <person name="Amoako-Attah I."/>
            <person name="Meinhardt L.W."/>
            <person name="Bailey B.A."/>
            <person name="Cohen S.P."/>
        </authorList>
    </citation>
    <scope>NUCLEOTIDE SEQUENCE [LARGE SCALE GENOMIC DNA]</scope>
    <source>
        <strain evidence="2 3">GH-19</strain>
    </source>
</reference>
<protein>
    <recommendedName>
        <fullName evidence="1">Heterokaryon incompatibility domain-containing protein</fullName>
    </recommendedName>
</protein>
<dbReference type="Proteomes" id="UP001498398">
    <property type="component" value="Unassembled WGS sequence"/>
</dbReference>
<sequence length="588" mass="68220">MPPSLPRLTIHPRETETCPPRLIHIFTRQLVEFNTDVNAPPYAILSHRWEDTLEQFMLPEERESLIPGEVSYKEYLAAQADPSVVQTLDIVLKSGYKKIQDACSKALELGLEYIWIDTCCIDRDSPTDMARNIRSMYSYYRNSAVCLVYLYSTKRWNVEVTKWFKRGWTLLELLAPKEELFFNEKWTFMGSRSSRKTDISKHTGIPEKVLDGTMPIDDVDVQQRLSWIWGRKTTKPVDLAYCLMGLLKFDLEPDYNQPTEVVFGKMEEELRRLYPTLCFSAGFLAWSRHVSENWNVPPVSSKFVRKSQKCPLRFIDARTLRIETFSENQMIPPYAILSHRWIDGQEITLREYQNPLFDRRSKSGFSKIQKACFVALQLKLNYLWTDTCCIDQDDPIDKGQNIGSMFSYYQNSVVCLAYIFDVKDGESSLAYSKWFTRGWTLQELVAPAEEFFFDKEWTFIGTRSQLTSMIYWVTGIEEDILRGGNIYRVHARNRIGWARGRETTQAQDMAYCLLGILGVELDVDYAESIQSTFQRLEDAFSDAYPEIKLPIRGLFLFLVGEATKLPVPSLEKVHTSVDVMRSATENEV</sequence>
<keyword evidence="3" id="KW-1185">Reference proteome</keyword>
<dbReference type="EMBL" id="JBANRG010000040">
    <property type="protein sequence ID" value="KAK7447722.1"/>
    <property type="molecule type" value="Genomic_DNA"/>
</dbReference>
<evidence type="ECO:0000313" key="2">
    <source>
        <dbReference type="EMBL" id="KAK7447722.1"/>
    </source>
</evidence>